<accession>A0A426XC99</accession>
<gene>
    <name evidence="1" type="ORF">B296_00052583</name>
</gene>
<proteinExistence type="predicted"/>
<dbReference type="Proteomes" id="UP000287651">
    <property type="component" value="Unassembled WGS sequence"/>
</dbReference>
<dbReference type="EMBL" id="AMZH03022689">
    <property type="protein sequence ID" value="RRT37103.1"/>
    <property type="molecule type" value="Genomic_DNA"/>
</dbReference>
<organism evidence="1 2">
    <name type="scientific">Ensete ventricosum</name>
    <name type="common">Abyssinian banana</name>
    <name type="synonym">Musa ensete</name>
    <dbReference type="NCBI Taxonomy" id="4639"/>
    <lineage>
        <taxon>Eukaryota</taxon>
        <taxon>Viridiplantae</taxon>
        <taxon>Streptophyta</taxon>
        <taxon>Embryophyta</taxon>
        <taxon>Tracheophyta</taxon>
        <taxon>Spermatophyta</taxon>
        <taxon>Magnoliopsida</taxon>
        <taxon>Liliopsida</taxon>
        <taxon>Zingiberales</taxon>
        <taxon>Musaceae</taxon>
        <taxon>Ensete</taxon>
    </lineage>
</organism>
<reference evidence="1 2" key="1">
    <citation type="journal article" date="2014" name="Agronomy (Basel)">
        <title>A Draft Genome Sequence for Ensete ventricosum, the Drought-Tolerant Tree Against Hunger.</title>
        <authorList>
            <person name="Harrison J."/>
            <person name="Moore K.A."/>
            <person name="Paszkiewicz K."/>
            <person name="Jones T."/>
            <person name="Grant M."/>
            <person name="Ambacheew D."/>
            <person name="Muzemil S."/>
            <person name="Studholme D.J."/>
        </authorList>
    </citation>
    <scope>NUCLEOTIDE SEQUENCE [LARGE SCALE GENOMIC DNA]</scope>
</reference>
<name>A0A426XC99_ENSVE</name>
<sequence>MPLLFVAIVEPQSLASSSSSPHQPSAIPLLGRFSSRTLLTFLPRFLVGPRCRSPCRTPVASFSSQPSPLPFLPSTASSSANHLCSSSPYPMSLSPAAPKHRCCLPPSPPTILAATRRSPSIGCCLPLFTAALSSRPPSPFILQRCLPPVPPYYCRRPLPQ</sequence>
<comment type="caution">
    <text evidence="1">The sequence shown here is derived from an EMBL/GenBank/DDBJ whole genome shotgun (WGS) entry which is preliminary data.</text>
</comment>
<evidence type="ECO:0000313" key="1">
    <source>
        <dbReference type="EMBL" id="RRT37103.1"/>
    </source>
</evidence>
<evidence type="ECO:0000313" key="2">
    <source>
        <dbReference type="Proteomes" id="UP000287651"/>
    </source>
</evidence>
<dbReference type="AlphaFoldDB" id="A0A426XC99"/>
<protein>
    <submittedName>
        <fullName evidence="1">Uncharacterized protein</fullName>
    </submittedName>
</protein>